<proteinExistence type="predicted"/>
<organism evidence="1">
    <name type="scientific">marine sediment metagenome</name>
    <dbReference type="NCBI Taxonomy" id="412755"/>
    <lineage>
        <taxon>unclassified sequences</taxon>
        <taxon>metagenomes</taxon>
        <taxon>ecological metagenomes</taxon>
    </lineage>
</organism>
<feature type="non-terminal residue" evidence="1">
    <location>
        <position position="1"/>
    </location>
</feature>
<gene>
    <name evidence="1" type="ORF">LCGC14_3092810</name>
</gene>
<accession>A0A0F8WAI2</accession>
<dbReference type="AlphaFoldDB" id="A0A0F8WAI2"/>
<comment type="caution">
    <text evidence="1">The sequence shown here is derived from an EMBL/GenBank/DDBJ whole genome shotgun (WGS) entry which is preliminary data.</text>
</comment>
<reference evidence="1" key="1">
    <citation type="journal article" date="2015" name="Nature">
        <title>Complex archaea that bridge the gap between prokaryotes and eukaryotes.</title>
        <authorList>
            <person name="Spang A."/>
            <person name="Saw J.H."/>
            <person name="Jorgensen S.L."/>
            <person name="Zaremba-Niedzwiedzka K."/>
            <person name="Martijn J."/>
            <person name="Lind A.E."/>
            <person name="van Eijk R."/>
            <person name="Schleper C."/>
            <person name="Guy L."/>
            <person name="Ettema T.J."/>
        </authorList>
    </citation>
    <scope>NUCLEOTIDE SEQUENCE</scope>
</reference>
<protein>
    <submittedName>
        <fullName evidence="1">Uncharacterized protein</fullName>
    </submittedName>
</protein>
<sequence>YEIKIPVLTEEELAAIDKIKKRAELEAKLKALDD</sequence>
<name>A0A0F8WAI2_9ZZZZ</name>
<evidence type="ECO:0000313" key="1">
    <source>
        <dbReference type="EMBL" id="KKK53638.1"/>
    </source>
</evidence>
<dbReference type="EMBL" id="LAZR01066400">
    <property type="protein sequence ID" value="KKK53638.1"/>
    <property type="molecule type" value="Genomic_DNA"/>
</dbReference>